<dbReference type="EMBL" id="BLXT01006721">
    <property type="protein sequence ID" value="GFO33011.1"/>
    <property type="molecule type" value="Genomic_DNA"/>
</dbReference>
<dbReference type="AlphaFoldDB" id="A0AAV4CCG5"/>
<dbReference type="SMART" id="SM00020">
    <property type="entry name" value="Tryp_SPc"/>
    <property type="match status" value="1"/>
</dbReference>
<evidence type="ECO:0000256" key="1">
    <source>
        <dbReference type="ARBA" id="ARBA00023157"/>
    </source>
</evidence>
<dbReference type="InterPro" id="IPR043504">
    <property type="entry name" value="Peptidase_S1_PA_chymotrypsin"/>
</dbReference>
<dbReference type="GO" id="GO:0006508">
    <property type="term" value="P:proteolysis"/>
    <property type="evidence" value="ECO:0007669"/>
    <property type="project" value="UniProtKB-KW"/>
</dbReference>
<dbReference type="CDD" id="cd00190">
    <property type="entry name" value="Tryp_SPc"/>
    <property type="match status" value="1"/>
</dbReference>
<evidence type="ECO:0000313" key="4">
    <source>
        <dbReference type="EMBL" id="GFO33011.1"/>
    </source>
</evidence>
<organism evidence="4 5">
    <name type="scientific">Plakobranchus ocellatus</name>
    <dbReference type="NCBI Taxonomy" id="259542"/>
    <lineage>
        <taxon>Eukaryota</taxon>
        <taxon>Metazoa</taxon>
        <taxon>Spiralia</taxon>
        <taxon>Lophotrochozoa</taxon>
        <taxon>Mollusca</taxon>
        <taxon>Gastropoda</taxon>
        <taxon>Heterobranchia</taxon>
        <taxon>Euthyneura</taxon>
        <taxon>Panpulmonata</taxon>
        <taxon>Sacoglossa</taxon>
        <taxon>Placobranchoidea</taxon>
        <taxon>Plakobranchidae</taxon>
        <taxon>Plakobranchus</taxon>
    </lineage>
</organism>
<dbReference type="InterPro" id="IPR009003">
    <property type="entry name" value="Peptidase_S1_PA"/>
</dbReference>
<accession>A0AAV4CCG5</accession>
<keyword evidence="4" id="KW-0645">Protease</keyword>
<evidence type="ECO:0000256" key="2">
    <source>
        <dbReference type="SAM" id="SignalP"/>
    </source>
</evidence>
<reference evidence="4 5" key="1">
    <citation type="journal article" date="2021" name="Elife">
        <title>Chloroplast acquisition without the gene transfer in kleptoplastic sea slugs, Plakobranchus ocellatus.</title>
        <authorList>
            <person name="Maeda T."/>
            <person name="Takahashi S."/>
            <person name="Yoshida T."/>
            <person name="Shimamura S."/>
            <person name="Takaki Y."/>
            <person name="Nagai Y."/>
            <person name="Toyoda A."/>
            <person name="Suzuki Y."/>
            <person name="Arimoto A."/>
            <person name="Ishii H."/>
            <person name="Satoh N."/>
            <person name="Nishiyama T."/>
            <person name="Hasebe M."/>
            <person name="Maruyama T."/>
            <person name="Minagawa J."/>
            <person name="Obokata J."/>
            <person name="Shigenobu S."/>
        </authorList>
    </citation>
    <scope>NUCLEOTIDE SEQUENCE [LARGE SCALE GENOMIC DNA]</scope>
</reference>
<dbReference type="Pfam" id="PF00089">
    <property type="entry name" value="Trypsin"/>
    <property type="match status" value="2"/>
</dbReference>
<dbReference type="PROSITE" id="PS00134">
    <property type="entry name" value="TRYPSIN_HIS"/>
    <property type="match status" value="1"/>
</dbReference>
<keyword evidence="5" id="KW-1185">Reference proteome</keyword>
<sequence length="197" mass="22010">MCRLGLLFLAVLCCKANEASRSTCGVSSVNSNFRKFGGEEAQRHEFPWQVSLMHNGQHWCGGTLIDDQWVLTAAHCFSTHDIALVKLKSPVNITRDNVRAACLPSRNETFENQMCVVTGWGNDHTGNSQRHLQKVSIPVQSNAKCNEWLEGEWVTSNMMCAGFEEGGKGSCFVRYYRETKGSEGCQLTRAHGVKFFI</sequence>
<protein>
    <submittedName>
        <fullName evidence="4">Serine protease</fullName>
    </submittedName>
</protein>
<dbReference type="PROSITE" id="PS50240">
    <property type="entry name" value="TRYPSIN_DOM"/>
    <property type="match status" value="1"/>
</dbReference>
<comment type="caution">
    <text evidence="4">The sequence shown here is derived from an EMBL/GenBank/DDBJ whole genome shotgun (WGS) entry which is preliminary data.</text>
</comment>
<evidence type="ECO:0000313" key="5">
    <source>
        <dbReference type="Proteomes" id="UP000735302"/>
    </source>
</evidence>
<feature type="signal peptide" evidence="2">
    <location>
        <begin position="1"/>
        <end position="16"/>
    </location>
</feature>
<feature type="domain" description="Peptidase S1" evidence="3">
    <location>
        <begin position="35"/>
        <end position="197"/>
    </location>
</feature>
<evidence type="ECO:0000259" key="3">
    <source>
        <dbReference type="PROSITE" id="PS50240"/>
    </source>
</evidence>
<keyword evidence="2" id="KW-0732">Signal</keyword>
<dbReference type="PANTHER" id="PTHR24252:SF7">
    <property type="entry name" value="HYALIN"/>
    <property type="match status" value="1"/>
</dbReference>
<dbReference type="Gene3D" id="2.40.10.10">
    <property type="entry name" value="Trypsin-like serine proteases"/>
    <property type="match status" value="2"/>
</dbReference>
<name>A0AAV4CCG5_9GAST</name>
<gene>
    <name evidence="4" type="ORF">PoB_005951600</name>
</gene>
<dbReference type="PANTHER" id="PTHR24252">
    <property type="entry name" value="ACROSIN-RELATED"/>
    <property type="match status" value="1"/>
</dbReference>
<dbReference type="InterPro" id="IPR018114">
    <property type="entry name" value="TRYPSIN_HIS"/>
</dbReference>
<dbReference type="InterPro" id="IPR001254">
    <property type="entry name" value="Trypsin_dom"/>
</dbReference>
<feature type="chain" id="PRO_5043439075" evidence="2">
    <location>
        <begin position="17"/>
        <end position="197"/>
    </location>
</feature>
<dbReference type="SUPFAM" id="SSF50494">
    <property type="entry name" value="Trypsin-like serine proteases"/>
    <property type="match status" value="1"/>
</dbReference>
<keyword evidence="1" id="KW-1015">Disulfide bond</keyword>
<proteinExistence type="predicted"/>
<dbReference type="GO" id="GO:0004252">
    <property type="term" value="F:serine-type endopeptidase activity"/>
    <property type="evidence" value="ECO:0007669"/>
    <property type="project" value="InterPro"/>
</dbReference>
<dbReference type="Proteomes" id="UP000735302">
    <property type="component" value="Unassembled WGS sequence"/>
</dbReference>
<keyword evidence="4" id="KW-0378">Hydrolase</keyword>